<organism evidence="1 2">
    <name type="scientific">Necator americanus</name>
    <name type="common">Human hookworm</name>
    <dbReference type="NCBI Taxonomy" id="51031"/>
    <lineage>
        <taxon>Eukaryota</taxon>
        <taxon>Metazoa</taxon>
        <taxon>Ecdysozoa</taxon>
        <taxon>Nematoda</taxon>
        <taxon>Chromadorea</taxon>
        <taxon>Rhabditida</taxon>
        <taxon>Rhabditina</taxon>
        <taxon>Rhabditomorpha</taxon>
        <taxon>Strongyloidea</taxon>
        <taxon>Ancylostomatidae</taxon>
        <taxon>Bunostominae</taxon>
        <taxon>Necator</taxon>
    </lineage>
</organism>
<protein>
    <submittedName>
        <fullName evidence="1">Uncharacterized protein</fullName>
    </submittedName>
</protein>
<keyword evidence="2" id="KW-1185">Reference proteome</keyword>
<reference evidence="1 2" key="1">
    <citation type="submission" date="2023-08" db="EMBL/GenBank/DDBJ databases">
        <title>A Necator americanus chromosomal reference genome.</title>
        <authorList>
            <person name="Ilik V."/>
            <person name="Petrzelkova K.J."/>
            <person name="Pardy F."/>
            <person name="Fuh T."/>
            <person name="Niatou-Singa F.S."/>
            <person name="Gouil Q."/>
            <person name="Baker L."/>
            <person name="Ritchie M.E."/>
            <person name="Jex A.R."/>
            <person name="Gazzola D."/>
            <person name="Li H."/>
            <person name="Toshio Fujiwara R."/>
            <person name="Zhan B."/>
            <person name="Aroian R.V."/>
            <person name="Pafco B."/>
            <person name="Schwarz E.M."/>
        </authorList>
    </citation>
    <scope>NUCLEOTIDE SEQUENCE [LARGE SCALE GENOMIC DNA]</scope>
    <source>
        <strain evidence="1 2">Aroian</strain>
        <tissue evidence="1">Whole animal</tissue>
    </source>
</reference>
<gene>
    <name evidence="1" type="primary">Necator_chrIII.g10622</name>
    <name evidence="1" type="ORF">RB195_009857</name>
</gene>
<proteinExistence type="predicted"/>
<accession>A0ABR1CWG1</accession>
<dbReference type="Proteomes" id="UP001303046">
    <property type="component" value="Unassembled WGS sequence"/>
</dbReference>
<comment type="caution">
    <text evidence="1">The sequence shown here is derived from an EMBL/GenBank/DDBJ whole genome shotgun (WGS) entry which is preliminary data.</text>
</comment>
<sequence>MYQVSAFILTDKPSTNFSTMMKGLVGTNAESNFGSIMLQPLWDLLPTALHPQFAFMLQTLNDEGVVNVLSHGKLHRLGHDRRRLFQTRFSGLPSEIERVHGYTRLEQ</sequence>
<evidence type="ECO:0000313" key="1">
    <source>
        <dbReference type="EMBL" id="KAK6742242.1"/>
    </source>
</evidence>
<name>A0ABR1CWG1_NECAM</name>
<evidence type="ECO:0000313" key="2">
    <source>
        <dbReference type="Proteomes" id="UP001303046"/>
    </source>
</evidence>
<dbReference type="EMBL" id="JAVFWL010000003">
    <property type="protein sequence ID" value="KAK6742242.1"/>
    <property type="molecule type" value="Genomic_DNA"/>
</dbReference>